<dbReference type="CDD" id="cd17099">
    <property type="entry name" value="FERM_F1_PTPN14_like"/>
    <property type="match status" value="1"/>
</dbReference>
<reference evidence="15" key="2">
    <citation type="submission" date="2011-06" db="UniProtKB">
        <authorList>
            <consortium name="Ensembl"/>
        </authorList>
    </citation>
    <scope>IDENTIFICATION</scope>
</reference>
<accession>F6YAE1</accession>
<dbReference type="SUPFAM" id="SSF47031">
    <property type="entry name" value="Second domain of FERM"/>
    <property type="match status" value="1"/>
</dbReference>
<dbReference type="PROSITE" id="PS50057">
    <property type="entry name" value="FERM_3"/>
    <property type="match status" value="1"/>
</dbReference>
<evidence type="ECO:0000256" key="11">
    <source>
        <dbReference type="SAM" id="Phobius"/>
    </source>
</evidence>
<dbReference type="InterPro" id="IPR000387">
    <property type="entry name" value="Tyr_Pase_dom"/>
</dbReference>
<evidence type="ECO:0000313" key="18">
    <source>
        <dbReference type="Xenbase" id="XB-GENE-985641"/>
    </source>
</evidence>
<dbReference type="InterPro" id="IPR011993">
    <property type="entry name" value="PH-like_dom_sf"/>
</dbReference>
<keyword evidence="3 8" id="KW-0963">Cytoplasm</keyword>
<keyword evidence="11" id="KW-1133">Transmembrane helix</keyword>
<dbReference type="PROSITE" id="PS00383">
    <property type="entry name" value="TYR_PHOSPHATASE_1"/>
    <property type="match status" value="1"/>
</dbReference>
<dbReference type="FunFam" id="1.20.80.10:FF:000014">
    <property type="entry name" value="Tyrosine-protein phosphatase non-receptor type"/>
    <property type="match status" value="1"/>
</dbReference>
<dbReference type="Gene3D" id="3.10.20.90">
    <property type="entry name" value="Phosphatidylinositol 3-kinase Catalytic Subunit, Chain A, domain 1"/>
    <property type="match status" value="1"/>
</dbReference>
<sequence length="1176" mass="134323">MPFGLKLRRTKRYNVLSKNCFVVRIQLLDNSEVEYTRTVDSTGLECLEAVAQRLELCEIHCFGLQYVGKNNQMRWVELEKSLKKQLDKFANKFLVFFGIMYYVPNVSYLKQPTTRTQYYLQLKKDVYEGRLCGSAEQYFRLAGLALRAEIKDFDLLGTYHFLKDYTLFPQAWTKDEAMLEGLCHKVALEYKALSGIPSAEAEILYLKEAEHMDGYGQESFHMKDNHGNDINLCISFMGIFIRNNCRQATATYRWSDIGNITHNKSAIVLELNRKEEVVVFSTDDIENSKYITRLFAARHKFYKDNKICTEQSSSPPAVRRQPNWNRSSMSRQQTILPPRHIHGGETYISEDNIFHMNEDAFNYRSQTSLDRYLDPNFINGTLVNGSDSSAHSINSLNRSQNFIQASPMSSSLSIQSNDIMRADYIPSYRHSAIIAPSYRPTPDYETVMRQMNRGIIPMDCQSQSLRNLNIGNTHAYRHRENLVYSQPEIQERHAYVPPYVPQTAYTNVLINPIEQINPTKVTSNQAKAISHTVSTPELANVPPQAVQSAALMLKNFLSRPPPPYPPTRPASSTPDLASHRQKRVSGSSPDLVTRKVQQSVKTFQEDSAPVVHQSLQEVSEPLMMVKPHPSVNKCHSFEVITNMVRGMEAMALKTMNAHLPRRNTLREQVPTEESMQKAHEVQQLPMYHHKKNISDATMLILSSESEEEEEPHKSVSPTSPLQGMAYSAQLQAALARIPKKPPPEYPGPRKSISNGALRHESSNISSVIARAKAMSQRPCQAACISKTEPAAMNGSSLGPSISEPDLTCVKERIKKEPVKERPVSEMFSIEDVIVEREIMMRNLEKQEMAALEAQKRPLMMAALNGLSVSRIARPEDRQDDTALIQMDERCKTLRWRLEEGMVFTEYEQIPKRKPEGVFTTAVLPENLERNRICEDIPYEENRVELVPTKENPTGYINASHIKVTVSGKDWHYIATQGPLPHTFHDFWQMVWEQGVNVIAMVNADEEEGRAKSHRYWPKLGTKHNSETYGKFKVTTNFRTDSGCYATTGLKVKHLLTGQERTVWHLQFTDWPDHGCPDEMQGFLSYLEEIRSVRRHANPSSLCNPPVVVHCSAGVGRTGVVVLTELMIRCLENNENIEIPAMLRHLREQRMFMIQTIAQYTFVYQVLIYFLKSSRLI</sequence>
<dbReference type="GO" id="GO:0005856">
    <property type="term" value="C:cytoskeleton"/>
    <property type="evidence" value="ECO:0007669"/>
    <property type="project" value="UniProtKB-SubCell"/>
</dbReference>
<dbReference type="GeneID" id="100379917"/>
<dbReference type="SMART" id="SM01196">
    <property type="entry name" value="FERM_C"/>
    <property type="match status" value="1"/>
</dbReference>
<dbReference type="SUPFAM" id="SSF52799">
    <property type="entry name" value="(Phosphotyrosine protein) phosphatases II"/>
    <property type="match status" value="1"/>
</dbReference>
<dbReference type="Pfam" id="PF00102">
    <property type="entry name" value="Y_phosphatase"/>
    <property type="match status" value="1"/>
</dbReference>
<evidence type="ECO:0000313" key="17">
    <source>
        <dbReference type="RefSeq" id="XP_031758936.1"/>
    </source>
</evidence>
<keyword evidence="4" id="KW-0597">Phosphoprotein</keyword>
<dbReference type="CDD" id="cd14473">
    <property type="entry name" value="FERM_B-lobe"/>
    <property type="match status" value="1"/>
</dbReference>
<dbReference type="PROSITE" id="PS50055">
    <property type="entry name" value="TYR_PHOSPHATASE_PTP"/>
    <property type="match status" value="1"/>
</dbReference>
<proteinExistence type="inferred from homology"/>
<dbReference type="InterPro" id="IPR029021">
    <property type="entry name" value="Prot-tyrosine_phosphatase-like"/>
</dbReference>
<protein>
    <recommendedName>
        <fullName evidence="8">Tyrosine-protein phosphatase non-receptor type</fullName>
        <ecNumber evidence="8">3.1.3.48</ecNumber>
    </recommendedName>
</protein>
<dbReference type="InterPro" id="IPR016130">
    <property type="entry name" value="Tyr_Pase_AS"/>
</dbReference>
<dbReference type="GO" id="GO:0001946">
    <property type="term" value="P:lymphangiogenesis"/>
    <property type="evidence" value="ECO:0000318"/>
    <property type="project" value="GO_Central"/>
</dbReference>
<dbReference type="InterPro" id="IPR019747">
    <property type="entry name" value="FERM_CS"/>
</dbReference>
<comment type="subcellular location">
    <subcellularLocation>
        <location evidence="1 8">Cytoplasm</location>
        <location evidence="1 8">Cytoskeleton</location>
    </subcellularLocation>
</comment>
<dbReference type="InterPro" id="IPR029071">
    <property type="entry name" value="Ubiquitin-like_domsf"/>
</dbReference>
<dbReference type="AlphaFoldDB" id="F6YAE1"/>
<dbReference type="HOGENOM" id="CLU_006456_1_0_1"/>
<dbReference type="Gene3D" id="3.90.190.10">
    <property type="entry name" value="Protein tyrosine phosphatase superfamily"/>
    <property type="match status" value="1"/>
</dbReference>
<dbReference type="OrthoDB" id="10012364at2759"/>
<name>F6YAE1_XENTR</name>
<dbReference type="Gene3D" id="1.20.80.10">
    <property type="match status" value="1"/>
</dbReference>
<dbReference type="PIRSF" id="PIRSF000934">
    <property type="entry name" value="Tyr-Ptase_nr14"/>
    <property type="match status" value="1"/>
</dbReference>
<reference evidence="15" key="1">
    <citation type="journal article" date="2010" name="Science">
        <title>The genome of the Western clawed frog Xenopus tropicalis.</title>
        <authorList>
            <person name="Hellsten U."/>
            <person name="Harland R.M."/>
            <person name="Gilchrist M.J."/>
            <person name="Hendrix D."/>
            <person name="Jurka J."/>
            <person name="Kapitonov V."/>
            <person name="Ovcharenko I."/>
            <person name="Putnam N.H."/>
            <person name="Shu S."/>
            <person name="Taher L."/>
            <person name="Blitz I.L."/>
            <person name="Blumberg B."/>
            <person name="Dichmann D.S."/>
            <person name="Dubchak I."/>
            <person name="Amaya E."/>
            <person name="Detter J.C."/>
            <person name="Fletcher R."/>
            <person name="Gerhard D.S."/>
            <person name="Goodstein D."/>
            <person name="Graves T."/>
            <person name="Grigoriev I.V."/>
            <person name="Grimwood J."/>
            <person name="Kawashima T."/>
            <person name="Lindquist E."/>
            <person name="Lucas S.M."/>
            <person name="Mead P.E."/>
            <person name="Mitros T."/>
            <person name="Ogino H."/>
            <person name="Ohta Y."/>
            <person name="Poliakov A.V."/>
            <person name="Pollet N."/>
            <person name="Robert J."/>
            <person name="Salamov A."/>
            <person name="Sater A.K."/>
            <person name="Schmutz J."/>
            <person name="Terry A."/>
            <person name="Vize P.D."/>
            <person name="Warren W.C."/>
            <person name="Wells D."/>
            <person name="Wills A."/>
            <person name="Wilson R.K."/>
            <person name="Zimmerman L.B."/>
            <person name="Zorn A.M."/>
            <person name="Grainger R."/>
            <person name="Grammer T."/>
            <person name="Khokha M.K."/>
            <person name="Richardson P.M."/>
            <person name="Rokhsar D.S."/>
        </authorList>
    </citation>
    <scope>NUCLEOTIDE SEQUENCE [LARGE SCALE GENOMIC DNA]</scope>
    <source>
        <strain evidence="15">Nigerian</strain>
    </source>
</reference>
<keyword evidence="6 8" id="KW-0904">Protein phosphatase</keyword>
<dbReference type="SMART" id="SM00295">
    <property type="entry name" value="B41"/>
    <property type="match status" value="1"/>
</dbReference>
<keyword evidence="11" id="KW-0812">Transmembrane</keyword>
<dbReference type="PRINTS" id="PR00935">
    <property type="entry name" value="BAND41"/>
</dbReference>
<accession>A0A6I8ST04</accession>
<feature type="active site" description="Phosphocysteine intermediate" evidence="9">
    <location>
        <position position="1110"/>
    </location>
</feature>
<evidence type="ECO:0000256" key="4">
    <source>
        <dbReference type="ARBA" id="ARBA00022553"/>
    </source>
</evidence>
<dbReference type="InterPro" id="IPR014392">
    <property type="entry name" value="PTP_non-rcpt_14/21"/>
</dbReference>
<dbReference type="PROSITE" id="PS50056">
    <property type="entry name" value="TYR_PHOSPHATASE_2"/>
    <property type="match status" value="1"/>
</dbReference>
<feature type="region of interest" description="Disordered" evidence="10">
    <location>
        <begin position="311"/>
        <end position="330"/>
    </location>
</feature>
<dbReference type="InterPro" id="IPR018980">
    <property type="entry name" value="FERM_PH-like_C"/>
</dbReference>
<dbReference type="InterPro" id="IPR019749">
    <property type="entry name" value="Band_41_domain"/>
</dbReference>
<dbReference type="PRINTS" id="PR00700">
    <property type="entry name" value="PRTYPHPHTASE"/>
</dbReference>
<evidence type="ECO:0000259" key="14">
    <source>
        <dbReference type="PROSITE" id="PS50057"/>
    </source>
</evidence>
<dbReference type="KEGG" id="xtr:100379917"/>
<dbReference type="Pfam" id="PF00373">
    <property type="entry name" value="FERM_M"/>
    <property type="match status" value="1"/>
</dbReference>
<dbReference type="RefSeq" id="XP_031758936.1">
    <property type="nucleotide sequence ID" value="XM_031903076.1"/>
</dbReference>
<comment type="similarity">
    <text evidence="2 8">Belongs to the protein-tyrosine phosphatase family. Non-receptor class subfamily.</text>
</comment>
<evidence type="ECO:0000259" key="12">
    <source>
        <dbReference type="PROSITE" id="PS50055"/>
    </source>
</evidence>
<evidence type="ECO:0000256" key="10">
    <source>
        <dbReference type="SAM" id="MobiDB-lite"/>
    </source>
</evidence>
<evidence type="ECO:0000256" key="8">
    <source>
        <dbReference type="PIRNR" id="PIRNR000934"/>
    </source>
</evidence>
<evidence type="ECO:0000256" key="6">
    <source>
        <dbReference type="ARBA" id="ARBA00022912"/>
    </source>
</evidence>
<dbReference type="eggNOG" id="KOG0792">
    <property type="taxonomic scope" value="Eukaryota"/>
</dbReference>
<dbReference type="Pfam" id="PF09379">
    <property type="entry name" value="FERM_N"/>
    <property type="match status" value="1"/>
</dbReference>
<dbReference type="InterPro" id="IPR018979">
    <property type="entry name" value="FERM_N"/>
</dbReference>
<dbReference type="SMART" id="SM00194">
    <property type="entry name" value="PTPc"/>
    <property type="match status" value="1"/>
</dbReference>
<dbReference type="CDD" id="cd14599">
    <property type="entry name" value="PTPc-N14"/>
    <property type="match status" value="1"/>
</dbReference>
<dbReference type="FunFam" id="3.10.20.90:FF:000039">
    <property type="entry name" value="Tyrosine-protein phosphatase non-receptor type"/>
    <property type="match status" value="1"/>
</dbReference>
<reference evidence="17" key="3">
    <citation type="submission" date="2025-04" db="UniProtKB">
        <authorList>
            <consortium name="RefSeq"/>
        </authorList>
    </citation>
    <scope>IDENTIFICATION</scope>
    <source>
        <strain evidence="17">Nigerian</strain>
        <tissue evidence="17">Liver and blood</tissue>
    </source>
</reference>
<dbReference type="Proteomes" id="UP000008143">
    <property type="component" value="Chromosome 5"/>
</dbReference>
<feature type="domain" description="Tyrosine specific protein phosphatases" evidence="13">
    <location>
        <begin position="1083"/>
        <end position="1160"/>
    </location>
</feature>
<dbReference type="AGR" id="Xenbase:XB-GENE-985641"/>
<dbReference type="InterPro" id="IPR019748">
    <property type="entry name" value="FERM_central"/>
</dbReference>
<dbReference type="SMART" id="SM00404">
    <property type="entry name" value="PTPc_motif"/>
    <property type="match status" value="1"/>
</dbReference>
<feature type="region of interest" description="Disordered" evidence="10">
    <location>
        <begin position="557"/>
        <end position="592"/>
    </location>
</feature>
<dbReference type="SUPFAM" id="SSF50729">
    <property type="entry name" value="PH domain-like"/>
    <property type="match status" value="1"/>
</dbReference>
<dbReference type="PROSITE" id="PS00661">
    <property type="entry name" value="FERM_2"/>
    <property type="match status" value="1"/>
</dbReference>
<dbReference type="Ensembl" id="ENSXETT00000050094">
    <property type="protein sequence ID" value="ENSXETP00000050094"/>
    <property type="gene ID" value="ENSXETG00000023157"/>
</dbReference>
<dbReference type="InterPro" id="IPR003595">
    <property type="entry name" value="Tyr_Pase_cat"/>
</dbReference>
<dbReference type="InterPro" id="IPR000299">
    <property type="entry name" value="FERM_domain"/>
</dbReference>
<dbReference type="GO" id="GO:0004725">
    <property type="term" value="F:protein tyrosine phosphatase activity"/>
    <property type="evidence" value="ECO:0000318"/>
    <property type="project" value="GO_Central"/>
</dbReference>
<dbReference type="InterPro" id="IPR000242">
    <property type="entry name" value="PTP_cat"/>
</dbReference>
<dbReference type="PANTHER" id="PTHR45706:SF6">
    <property type="entry name" value="TYROSINE-PROTEIN PHOSPHATASE NON-RECEPTOR TYPE 14"/>
    <property type="match status" value="1"/>
</dbReference>
<dbReference type="InterPro" id="IPR035963">
    <property type="entry name" value="FERM_2"/>
</dbReference>
<dbReference type="Pfam" id="PF09380">
    <property type="entry name" value="FERM_C"/>
    <property type="match status" value="1"/>
</dbReference>
<dbReference type="EC" id="3.1.3.48" evidence="8"/>
<feature type="domain" description="FERM" evidence="14">
    <location>
        <begin position="21"/>
        <end position="306"/>
    </location>
</feature>
<dbReference type="SUPFAM" id="SSF54236">
    <property type="entry name" value="Ubiquitin-like"/>
    <property type="match status" value="1"/>
</dbReference>
<evidence type="ECO:0000256" key="7">
    <source>
        <dbReference type="ARBA" id="ARBA00023212"/>
    </source>
</evidence>
<dbReference type="Ensembl" id="ENSXETT00000104336">
    <property type="protein sequence ID" value="ENSXETP00000095046"/>
    <property type="gene ID" value="ENSXETG00000023157"/>
</dbReference>
<evidence type="ECO:0000259" key="13">
    <source>
        <dbReference type="PROSITE" id="PS50056"/>
    </source>
</evidence>
<evidence type="ECO:0000313" key="15">
    <source>
        <dbReference type="Ensembl" id="ENSXETP00000050094"/>
    </source>
</evidence>
<gene>
    <name evidence="15 17 18" type="primary">ptpn14</name>
</gene>
<dbReference type="GeneTree" id="ENSGT00940000156874"/>
<dbReference type="PANTHER" id="PTHR45706">
    <property type="entry name" value="TYROSINE-PROTEIN PHOSPHATASE"/>
    <property type="match status" value="1"/>
</dbReference>
<dbReference type="GO" id="GO:0005737">
    <property type="term" value="C:cytoplasm"/>
    <property type="evidence" value="ECO:0000318"/>
    <property type="project" value="GO_Central"/>
</dbReference>
<feature type="transmembrane region" description="Helical" evidence="11">
    <location>
        <begin position="1151"/>
        <end position="1170"/>
    </location>
</feature>
<evidence type="ECO:0000256" key="3">
    <source>
        <dbReference type="ARBA" id="ARBA00022490"/>
    </source>
</evidence>
<organism evidence="15">
    <name type="scientific">Xenopus tropicalis</name>
    <name type="common">Western clawed frog</name>
    <name type="synonym">Silurana tropicalis</name>
    <dbReference type="NCBI Taxonomy" id="8364"/>
    <lineage>
        <taxon>Eukaryota</taxon>
        <taxon>Metazoa</taxon>
        <taxon>Chordata</taxon>
        <taxon>Craniata</taxon>
        <taxon>Vertebrata</taxon>
        <taxon>Euteleostomi</taxon>
        <taxon>Amphibia</taxon>
        <taxon>Batrachia</taxon>
        <taxon>Anura</taxon>
        <taxon>Pipoidea</taxon>
        <taxon>Pipidae</taxon>
        <taxon>Xenopodinae</taxon>
        <taxon>Xenopus</taxon>
        <taxon>Silurana</taxon>
    </lineage>
</organism>
<keyword evidence="7 8" id="KW-0206">Cytoskeleton</keyword>
<dbReference type="CDD" id="cd13188">
    <property type="entry name" value="FERM_C_PTPN14_PTPN21"/>
    <property type="match status" value="1"/>
</dbReference>
<dbReference type="Gene3D" id="2.30.29.30">
    <property type="entry name" value="Pleckstrin-homology domain (PH domain)/Phosphotyrosine-binding domain (PTB)"/>
    <property type="match status" value="1"/>
</dbReference>
<dbReference type="Bgee" id="ENSXETG00000023157">
    <property type="expression patterns" value="Expressed in neurula embryo and 13 other cell types or tissues"/>
</dbReference>
<evidence type="ECO:0000256" key="5">
    <source>
        <dbReference type="ARBA" id="ARBA00022801"/>
    </source>
</evidence>
<keyword evidence="5 8" id="KW-0378">Hydrolase</keyword>
<dbReference type="FunFam" id="2.30.29.30:FF:000149">
    <property type="entry name" value="Tyrosine-protein phosphatase non-receptor type"/>
    <property type="match status" value="1"/>
</dbReference>
<dbReference type="CTD" id="5784"/>
<keyword evidence="16" id="KW-1185">Reference proteome</keyword>
<evidence type="ECO:0000256" key="2">
    <source>
        <dbReference type="ARBA" id="ARBA00009649"/>
    </source>
</evidence>
<evidence type="ECO:0000313" key="16">
    <source>
        <dbReference type="Proteomes" id="UP000008143"/>
    </source>
</evidence>
<dbReference type="InterPro" id="IPR041782">
    <property type="entry name" value="PTPN14/21_FERM_C"/>
</dbReference>
<dbReference type="FunFam" id="3.90.190.10:FF:000030">
    <property type="entry name" value="Tyrosine-protein phosphatase non-receptor type"/>
    <property type="match status" value="1"/>
</dbReference>
<dbReference type="Xenbase" id="XB-GENE-985641">
    <property type="gene designation" value="ptpn14"/>
</dbReference>
<evidence type="ECO:0000256" key="1">
    <source>
        <dbReference type="ARBA" id="ARBA00004245"/>
    </source>
</evidence>
<feature type="compositionally biased region" description="Pro residues" evidence="10">
    <location>
        <begin position="559"/>
        <end position="568"/>
    </location>
</feature>
<keyword evidence="11" id="KW-0472">Membrane</keyword>
<comment type="catalytic activity">
    <reaction evidence="8">
        <text>O-phospho-L-tyrosyl-[protein] + H2O = L-tyrosyl-[protein] + phosphate</text>
        <dbReference type="Rhea" id="RHEA:10684"/>
        <dbReference type="Rhea" id="RHEA-COMP:10136"/>
        <dbReference type="Rhea" id="RHEA-COMP:20101"/>
        <dbReference type="ChEBI" id="CHEBI:15377"/>
        <dbReference type="ChEBI" id="CHEBI:43474"/>
        <dbReference type="ChEBI" id="CHEBI:46858"/>
        <dbReference type="ChEBI" id="CHEBI:61978"/>
        <dbReference type="EC" id="3.1.3.48"/>
    </reaction>
</comment>
<dbReference type="InterPro" id="IPR014352">
    <property type="entry name" value="FERM/acyl-CoA-bd_prot_sf"/>
</dbReference>
<feature type="domain" description="Tyrosine-protein phosphatase" evidence="12">
    <location>
        <begin position="902"/>
        <end position="1169"/>
    </location>
</feature>
<evidence type="ECO:0000256" key="9">
    <source>
        <dbReference type="PIRSR" id="PIRSR000934-1"/>
    </source>
</evidence>
<dbReference type="OMA" id="FKKCRQY"/>